<dbReference type="Gene3D" id="1.25.40.390">
    <property type="match status" value="1"/>
</dbReference>
<dbReference type="EMBL" id="VIWO01000003">
    <property type="protein sequence ID" value="TWF41706.1"/>
    <property type="molecule type" value="Genomic_DNA"/>
</dbReference>
<comment type="similarity">
    <text evidence="2">Belongs to the SusD family.</text>
</comment>
<comment type="caution">
    <text evidence="8">The sequence shown here is derived from an EMBL/GenBank/DDBJ whole genome shotgun (WGS) entry which is preliminary data.</text>
</comment>
<name>A0A561PUB8_9BACT</name>
<dbReference type="Pfam" id="PF14322">
    <property type="entry name" value="SusD-like_3"/>
    <property type="match status" value="1"/>
</dbReference>
<dbReference type="RefSeq" id="WP_145669948.1">
    <property type="nucleotide sequence ID" value="NZ_VIWO01000003.1"/>
</dbReference>
<keyword evidence="3" id="KW-0732">Signal</keyword>
<gene>
    <name evidence="8" type="ORF">FHW36_103510</name>
</gene>
<feature type="domain" description="RagB/SusD" evidence="6">
    <location>
        <begin position="344"/>
        <end position="452"/>
    </location>
</feature>
<keyword evidence="5" id="KW-0998">Cell outer membrane</keyword>
<keyword evidence="4" id="KW-0472">Membrane</keyword>
<evidence type="ECO:0000256" key="3">
    <source>
        <dbReference type="ARBA" id="ARBA00022729"/>
    </source>
</evidence>
<dbReference type="AlphaFoldDB" id="A0A561PUB8"/>
<accession>A0A561PUB8</accession>
<dbReference type="Proteomes" id="UP000320811">
    <property type="component" value="Unassembled WGS sequence"/>
</dbReference>
<proteinExistence type="inferred from homology"/>
<protein>
    <submittedName>
        <fullName evidence="8">SusD-like starch-binding protein associating with outer membrane</fullName>
    </submittedName>
</protein>
<dbReference type="SUPFAM" id="SSF48452">
    <property type="entry name" value="TPR-like"/>
    <property type="match status" value="1"/>
</dbReference>
<keyword evidence="9" id="KW-1185">Reference proteome</keyword>
<comment type="subcellular location">
    <subcellularLocation>
        <location evidence="1">Cell outer membrane</location>
    </subcellularLocation>
</comment>
<evidence type="ECO:0000313" key="9">
    <source>
        <dbReference type="Proteomes" id="UP000320811"/>
    </source>
</evidence>
<sequence length="461" mass="51830">MAHYKKYTVLLTCLLCIACSKSDFLDKKPNTNIVIPNSVADMIQLLDNQNIFRSNSASMGIMSGDEYYYASADVYHALATKTEKNCYIWSQDIYTGEIAIPDWNMPYQSIYYCNAVLEQWDKLEPEQKNSVPGQFVRGAALFFRGFSYYNLVSVFSPAYDESTKTTDLGVPIKESANINEIKQRATLGDTYSQVLSDLTSSIGYFSNTFPVQNRNRPSKAAAYALLARVCLSMRNYASAAKYADSSLSCYNKLIDYNTLDTTARYPLTIYNDELLLLNATAVYYGAVLTGSASLVNIDSSLISLFDSNDLRKPVFFRNETGAFIPKTVYAGSGSYPFTGLAVDEVYLVKAESDVRTGRLNEAIAAMNTLLTKRYKAGTFKSITQQPADQLLRSILLERRKELVWRGTRWTDLKRLNKEGANITLKRELDGKTFTLSPNDPRYVMPIPIDEIAISNIQQNIR</sequence>
<evidence type="ECO:0000313" key="8">
    <source>
        <dbReference type="EMBL" id="TWF41706.1"/>
    </source>
</evidence>
<reference evidence="8 9" key="1">
    <citation type="submission" date="2019-06" db="EMBL/GenBank/DDBJ databases">
        <title>Sorghum-associated microbial communities from plants grown in Nebraska, USA.</title>
        <authorList>
            <person name="Schachtman D."/>
        </authorList>
    </citation>
    <scope>NUCLEOTIDE SEQUENCE [LARGE SCALE GENOMIC DNA]</scope>
    <source>
        <strain evidence="8 9">1209</strain>
    </source>
</reference>
<dbReference type="Pfam" id="PF07980">
    <property type="entry name" value="SusD_RagB"/>
    <property type="match status" value="1"/>
</dbReference>
<dbReference type="InterPro" id="IPR012944">
    <property type="entry name" value="SusD_RagB_dom"/>
</dbReference>
<evidence type="ECO:0000256" key="2">
    <source>
        <dbReference type="ARBA" id="ARBA00006275"/>
    </source>
</evidence>
<dbReference type="OrthoDB" id="653598at2"/>
<evidence type="ECO:0000259" key="6">
    <source>
        <dbReference type="Pfam" id="PF07980"/>
    </source>
</evidence>
<feature type="domain" description="SusD-like N-terminal" evidence="7">
    <location>
        <begin position="23"/>
        <end position="231"/>
    </location>
</feature>
<organism evidence="8 9">
    <name type="scientific">Chitinophaga polysaccharea</name>
    <dbReference type="NCBI Taxonomy" id="1293035"/>
    <lineage>
        <taxon>Bacteria</taxon>
        <taxon>Pseudomonadati</taxon>
        <taxon>Bacteroidota</taxon>
        <taxon>Chitinophagia</taxon>
        <taxon>Chitinophagales</taxon>
        <taxon>Chitinophagaceae</taxon>
        <taxon>Chitinophaga</taxon>
    </lineage>
</organism>
<dbReference type="InterPro" id="IPR011990">
    <property type="entry name" value="TPR-like_helical_dom_sf"/>
</dbReference>
<evidence type="ECO:0000256" key="1">
    <source>
        <dbReference type="ARBA" id="ARBA00004442"/>
    </source>
</evidence>
<evidence type="ECO:0000256" key="5">
    <source>
        <dbReference type="ARBA" id="ARBA00023237"/>
    </source>
</evidence>
<evidence type="ECO:0000256" key="4">
    <source>
        <dbReference type="ARBA" id="ARBA00023136"/>
    </source>
</evidence>
<dbReference type="GO" id="GO:0009279">
    <property type="term" value="C:cell outer membrane"/>
    <property type="evidence" value="ECO:0007669"/>
    <property type="project" value="UniProtKB-SubCell"/>
</dbReference>
<dbReference type="InterPro" id="IPR033985">
    <property type="entry name" value="SusD-like_N"/>
</dbReference>
<evidence type="ECO:0000259" key="7">
    <source>
        <dbReference type="Pfam" id="PF14322"/>
    </source>
</evidence>